<protein>
    <submittedName>
        <fullName evidence="3">Uncharacterized protein</fullName>
    </submittedName>
</protein>
<evidence type="ECO:0000256" key="1">
    <source>
        <dbReference type="SAM" id="MobiDB-lite"/>
    </source>
</evidence>
<name>A0A9P7FMM7_9AGAR</name>
<feature type="signal peptide" evidence="2">
    <location>
        <begin position="1"/>
        <end position="24"/>
    </location>
</feature>
<feature type="region of interest" description="Disordered" evidence="1">
    <location>
        <begin position="103"/>
        <end position="225"/>
    </location>
</feature>
<feature type="chain" id="PRO_5040395430" evidence="2">
    <location>
        <begin position="25"/>
        <end position="246"/>
    </location>
</feature>
<keyword evidence="4" id="KW-1185">Reference proteome</keyword>
<evidence type="ECO:0000313" key="3">
    <source>
        <dbReference type="EMBL" id="KAG5634704.1"/>
    </source>
</evidence>
<dbReference type="Proteomes" id="UP000717328">
    <property type="component" value="Unassembled WGS sequence"/>
</dbReference>
<organism evidence="3 4">
    <name type="scientific">Sphagnurus paluster</name>
    <dbReference type="NCBI Taxonomy" id="117069"/>
    <lineage>
        <taxon>Eukaryota</taxon>
        <taxon>Fungi</taxon>
        <taxon>Dikarya</taxon>
        <taxon>Basidiomycota</taxon>
        <taxon>Agaricomycotina</taxon>
        <taxon>Agaricomycetes</taxon>
        <taxon>Agaricomycetidae</taxon>
        <taxon>Agaricales</taxon>
        <taxon>Tricholomatineae</taxon>
        <taxon>Lyophyllaceae</taxon>
        <taxon>Sphagnurus</taxon>
    </lineage>
</organism>
<dbReference type="PROSITE" id="PS51257">
    <property type="entry name" value="PROKAR_LIPOPROTEIN"/>
    <property type="match status" value="1"/>
</dbReference>
<reference evidence="3" key="2">
    <citation type="submission" date="2021-10" db="EMBL/GenBank/DDBJ databases">
        <title>Phylogenomics reveals ancestral predisposition of the termite-cultivated fungus Termitomyces towards a domesticated lifestyle.</title>
        <authorList>
            <person name="Auxier B."/>
            <person name="Grum-Grzhimaylo A."/>
            <person name="Cardenas M.E."/>
            <person name="Lodge J.D."/>
            <person name="Laessoe T."/>
            <person name="Pedersen O."/>
            <person name="Smith M.E."/>
            <person name="Kuyper T.W."/>
            <person name="Franco-Molano E.A."/>
            <person name="Baroni T.J."/>
            <person name="Aanen D.K."/>
        </authorList>
    </citation>
    <scope>NUCLEOTIDE SEQUENCE</scope>
    <source>
        <strain evidence="3">D49</strain>
    </source>
</reference>
<evidence type="ECO:0000313" key="4">
    <source>
        <dbReference type="Proteomes" id="UP000717328"/>
    </source>
</evidence>
<dbReference type="EMBL" id="JABCKI010006302">
    <property type="protein sequence ID" value="KAG5634704.1"/>
    <property type="molecule type" value="Genomic_DNA"/>
</dbReference>
<keyword evidence="2" id="KW-0732">Signal</keyword>
<dbReference type="AlphaFoldDB" id="A0A9P7FMM7"/>
<accession>A0A9P7FMM7</accession>
<feature type="compositionally biased region" description="Low complexity" evidence="1">
    <location>
        <begin position="171"/>
        <end position="182"/>
    </location>
</feature>
<reference evidence="3" key="1">
    <citation type="submission" date="2021-02" db="EMBL/GenBank/DDBJ databases">
        <authorList>
            <person name="Nieuwenhuis M."/>
            <person name="Van De Peppel L.J.J."/>
        </authorList>
    </citation>
    <scope>NUCLEOTIDE SEQUENCE</scope>
    <source>
        <strain evidence="3">D49</strain>
    </source>
</reference>
<gene>
    <name evidence="3" type="ORF">H0H81_001051</name>
</gene>
<comment type="caution">
    <text evidence="3">The sequence shown here is derived from an EMBL/GenBank/DDBJ whole genome shotgun (WGS) entry which is preliminary data.</text>
</comment>
<evidence type="ECO:0000256" key="2">
    <source>
        <dbReference type="SAM" id="SignalP"/>
    </source>
</evidence>
<proteinExistence type="predicted"/>
<sequence>MHAKASTLALLGVSLFTACAEVHAAPLSSDRLDAFAHLPRLPRGDTPSCTEEATIHAIASIPEAECAAMAGVMGFQSTASEECSIPKDGGEAVGICYTAKATEVDDQQKPPSGSVEGEVPGEEEEGEGKDGGRAPEGGEDESDPQQPTDPNPKEPGPTKTTATPTLPPNGASTSTSAPTSTSDLPPYATISKLPPTAVFPPPPTNATVVEVPPPPKNETTGVKGKAQADSLEWVGNSLLKMFKGLF</sequence>